<dbReference type="GO" id="GO:0015740">
    <property type="term" value="P:C4-dicarboxylate transport"/>
    <property type="evidence" value="ECO:0007669"/>
    <property type="project" value="TreeGrafter"/>
</dbReference>
<evidence type="ECO:0000256" key="5">
    <source>
        <dbReference type="ARBA" id="ARBA00022692"/>
    </source>
</evidence>
<dbReference type="RefSeq" id="WP_066743208.1">
    <property type="nucleotide sequence ID" value="NZ_CP016757.1"/>
</dbReference>
<feature type="transmembrane region" description="Helical" evidence="9">
    <location>
        <begin position="92"/>
        <end position="114"/>
    </location>
</feature>
<protein>
    <recommendedName>
        <fullName evidence="10">Tripartite ATP-independent periplasmic transporters DctQ component domain-containing protein</fullName>
    </recommendedName>
</protein>
<evidence type="ECO:0000256" key="3">
    <source>
        <dbReference type="ARBA" id="ARBA00022475"/>
    </source>
</evidence>
<feature type="transmembrane region" description="Helical" evidence="9">
    <location>
        <begin position="126"/>
        <end position="150"/>
    </location>
</feature>
<evidence type="ECO:0000256" key="9">
    <source>
        <dbReference type="SAM" id="Phobius"/>
    </source>
</evidence>
<keyword evidence="2" id="KW-0813">Transport</keyword>
<evidence type="ECO:0000256" key="8">
    <source>
        <dbReference type="ARBA" id="ARBA00038436"/>
    </source>
</evidence>
<keyword evidence="7 9" id="KW-0472">Membrane</keyword>
<evidence type="ECO:0000313" key="12">
    <source>
        <dbReference type="Proteomes" id="UP000093044"/>
    </source>
</evidence>
<dbReference type="GeneID" id="83056941"/>
<keyword evidence="5 9" id="KW-0812">Transmembrane</keyword>
<dbReference type="EMBL" id="CP016757">
    <property type="protein sequence ID" value="ANZ44258.1"/>
    <property type="molecule type" value="Genomic_DNA"/>
</dbReference>
<dbReference type="STRING" id="1197717.BED41_03620"/>
<organism evidence="11 12">
    <name type="scientific">Cloacibacillus porcorum</name>
    <dbReference type="NCBI Taxonomy" id="1197717"/>
    <lineage>
        <taxon>Bacteria</taxon>
        <taxon>Thermotogati</taxon>
        <taxon>Synergistota</taxon>
        <taxon>Synergistia</taxon>
        <taxon>Synergistales</taxon>
        <taxon>Synergistaceae</taxon>
        <taxon>Cloacibacillus</taxon>
    </lineage>
</organism>
<gene>
    <name evidence="11" type="ORF">BED41_03620</name>
</gene>
<sequence>MDFLRKIDEKLMKIEECIVAVLLFIMTIAIFVAVVERFVIQLGLTWVEEFARYLSVWAAFVGAGLAVKKGAHIGIEAFVQILPKRAQKIDTLAVDIVGILFSVIVTWIGVGFIFKLSAAGTVSPALGVPITWAYAAVPFGCALMAAHYLIKFLVGLSDLISGRGKTETEAV</sequence>
<name>A0A1B2I2Q8_9BACT</name>
<dbReference type="GO" id="GO:0005886">
    <property type="term" value="C:plasma membrane"/>
    <property type="evidence" value="ECO:0007669"/>
    <property type="project" value="UniProtKB-SubCell"/>
</dbReference>
<feature type="transmembrane region" description="Helical" evidence="9">
    <location>
        <begin position="50"/>
        <end position="71"/>
    </location>
</feature>
<evidence type="ECO:0000259" key="10">
    <source>
        <dbReference type="Pfam" id="PF04290"/>
    </source>
</evidence>
<keyword evidence="4" id="KW-0997">Cell inner membrane</keyword>
<reference evidence="11" key="1">
    <citation type="submission" date="2016-08" db="EMBL/GenBank/DDBJ databases">
        <title>Complete genome of Cloacibacillus porcorum.</title>
        <authorList>
            <person name="Looft T."/>
            <person name="Bayles D.O."/>
            <person name="Alt D.P."/>
        </authorList>
    </citation>
    <scope>NUCLEOTIDE SEQUENCE [LARGE SCALE GENOMIC DNA]</scope>
    <source>
        <strain evidence="11">CL-84</strain>
    </source>
</reference>
<dbReference type="KEGG" id="cpor:BED41_03620"/>
<evidence type="ECO:0000256" key="7">
    <source>
        <dbReference type="ARBA" id="ARBA00023136"/>
    </source>
</evidence>
<proteinExistence type="inferred from homology"/>
<dbReference type="Pfam" id="PF04290">
    <property type="entry name" value="DctQ"/>
    <property type="match status" value="1"/>
</dbReference>
<evidence type="ECO:0000256" key="1">
    <source>
        <dbReference type="ARBA" id="ARBA00004429"/>
    </source>
</evidence>
<evidence type="ECO:0000313" key="11">
    <source>
        <dbReference type="EMBL" id="ANZ44258.1"/>
    </source>
</evidence>
<dbReference type="InterPro" id="IPR055348">
    <property type="entry name" value="DctQ"/>
</dbReference>
<accession>A0A1B2I2Q8</accession>
<evidence type="ECO:0000256" key="6">
    <source>
        <dbReference type="ARBA" id="ARBA00022989"/>
    </source>
</evidence>
<evidence type="ECO:0000256" key="4">
    <source>
        <dbReference type="ARBA" id="ARBA00022519"/>
    </source>
</evidence>
<comment type="subcellular location">
    <subcellularLocation>
        <location evidence="1">Cell inner membrane</location>
        <topology evidence="1">Multi-pass membrane protein</topology>
    </subcellularLocation>
</comment>
<evidence type="ECO:0000256" key="2">
    <source>
        <dbReference type="ARBA" id="ARBA00022448"/>
    </source>
</evidence>
<keyword evidence="12" id="KW-1185">Reference proteome</keyword>
<dbReference type="InterPro" id="IPR007387">
    <property type="entry name" value="TRAP_DctQ"/>
</dbReference>
<feature type="domain" description="Tripartite ATP-independent periplasmic transporters DctQ component" evidence="10">
    <location>
        <begin position="26"/>
        <end position="154"/>
    </location>
</feature>
<dbReference type="OrthoDB" id="5349at2"/>
<dbReference type="PANTHER" id="PTHR35011">
    <property type="entry name" value="2,3-DIKETO-L-GULONATE TRAP TRANSPORTER SMALL PERMEASE PROTEIN YIAM"/>
    <property type="match status" value="1"/>
</dbReference>
<dbReference type="Proteomes" id="UP000093044">
    <property type="component" value="Chromosome"/>
</dbReference>
<dbReference type="AlphaFoldDB" id="A0A1B2I2Q8"/>
<comment type="similarity">
    <text evidence="8">Belongs to the TRAP transporter small permease family.</text>
</comment>
<feature type="transmembrane region" description="Helical" evidence="9">
    <location>
        <begin position="21"/>
        <end position="44"/>
    </location>
</feature>
<dbReference type="PANTHER" id="PTHR35011:SF2">
    <property type="entry name" value="2,3-DIKETO-L-GULONATE TRAP TRANSPORTER SMALL PERMEASE PROTEIN YIAM"/>
    <property type="match status" value="1"/>
</dbReference>
<keyword evidence="3" id="KW-1003">Cell membrane</keyword>
<dbReference type="GO" id="GO:0022857">
    <property type="term" value="F:transmembrane transporter activity"/>
    <property type="evidence" value="ECO:0007669"/>
    <property type="project" value="TreeGrafter"/>
</dbReference>
<keyword evidence="6 9" id="KW-1133">Transmembrane helix</keyword>